<dbReference type="Proteomes" id="UP000666240">
    <property type="component" value="Unassembled WGS sequence"/>
</dbReference>
<dbReference type="SUPFAM" id="SSF55729">
    <property type="entry name" value="Acyl-CoA N-acyltransferases (Nat)"/>
    <property type="match status" value="1"/>
</dbReference>
<evidence type="ECO:0000259" key="4">
    <source>
        <dbReference type="PROSITE" id="PS51186"/>
    </source>
</evidence>
<evidence type="ECO:0000256" key="1">
    <source>
        <dbReference type="ARBA" id="ARBA00022679"/>
    </source>
</evidence>
<evidence type="ECO:0000313" key="5">
    <source>
        <dbReference type="EMBL" id="MBP0437732.1"/>
    </source>
</evidence>
<evidence type="ECO:0000313" key="6">
    <source>
        <dbReference type="Proteomes" id="UP000666240"/>
    </source>
</evidence>
<dbReference type="Gene3D" id="3.40.630.30">
    <property type="match status" value="1"/>
</dbReference>
<dbReference type="PROSITE" id="PS51186">
    <property type="entry name" value="GNAT"/>
    <property type="match status" value="1"/>
</dbReference>
<organism evidence="5 6">
    <name type="scientific">Tianweitania sediminis</name>
    <dbReference type="NCBI Taxonomy" id="1502156"/>
    <lineage>
        <taxon>Bacteria</taxon>
        <taxon>Pseudomonadati</taxon>
        <taxon>Pseudomonadota</taxon>
        <taxon>Alphaproteobacteria</taxon>
        <taxon>Hyphomicrobiales</taxon>
        <taxon>Phyllobacteriaceae</taxon>
        <taxon>Tianweitania</taxon>
    </lineage>
</organism>
<sequence length="196" mass="21890">MVAEQEDLEHESRLIIDCPVLITDRLVMRPPHEADIPDLVRYANDRQLAAMLSSMPHPYRETEARNFIARWSPGSNGVGYALTRAEDAGFVGCASISPGAQGAELGYWIGRPFWGQGYATEAAHALVDLMFRATQEDVLHASCRVVNTPSRRVIQKCGFHYAGPGMGHSRVSGLVPVERYQLDRKTWISLRTWPLN</sequence>
<dbReference type="InterPro" id="IPR051531">
    <property type="entry name" value="N-acetyltransferase"/>
</dbReference>
<comment type="similarity">
    <text evidence="3">Belongs to the acetyltransferase family. RimJ subfamily.</text>
</comment>
<name>A0A8J7QYS1_9HYPH</name>
<protein>
    <submittedName>
        <fullName evidence="5">GNAT family N-acetyltransferase</fullName>
    </submittedName>
</protein>
<comment type="caution">
    <text evidence="5">The sequence shown here is derived from an EMBL/GenBank/DDBJ whole genome shotgun (WGS) entry which is preliminary data.</text>
</comment>
<dbReference type="PANTHER" id="PTHR43792:SF8">
    <property type="entry name" value="[RIBOSOMAL PROTEIN US5]-ALANINE N-ACETYLTRANSFERASE"/>
    <property type="match status" value="1"/>
</dbReference>
<dbReference type="Pfam" id="PF13302">
    <property type="entry name" value="Acetyltransf_3"/>
    <property type="match status" value="1"/>
</dbReference>
<dbReference type="GO" id="GO:0016747">
    <property type="term" value="F:acyltransferase activity, transferring groups other than amino-acyl groups"/>
    <property type="evidence" value="ECO:0007669"/>
    <property type="project" value="InterPro"/>
</dbReference>
<evidence type="ECO:0000256" key="2">
    <source>
        <dbReference type="ARBA" id="ARBA00023315"/>
    </source>
</evidence>
<dbReference type="InterPro" id="IPR000182">
    <property type="entry name" value="GNAT_dom"/>
</dbReference>
<proteinExistence type="inferred from homology"/>
<keyword evidence="2" id="KW-0012">Acyltransferase</keyword>
<dbReference type="AlphaFoldDB" id="A0A8J7QYS1"/>
<keyword evidence="1" id="KW-0808">Transferase</keyword>
<dbReference type="EMBL" id="JAGIYY010000001">
    <property type="protein sequence ID" value="MBP0437732.1"/>
    <property type="molecule type" value="Genomic_DNA"/>
</dbReference>
<evidence type="ECO:0000256" key="3">
    <source>
        <dbReference type="ARBA" id="ARBA00038502"/>
    </source>
</evidence>
<dbReference type="PANTHER" id="PTHR43792">
    <property type="entry name" value="GNAT FAMILY, PUTATIVE (AFU_ORTHOLOGUE AFUA_3G00765)-RELATED-RELATED"/>
    <property type="match status" value="1"/>
</dbReference>
<accession>A0A8J7QYS1</accession>
<dbReference type="InterPro" id="IPR016181">
    <property type="entry name" value="Acyl_CoA_acyltransferase"/>
</dbReference>
<reference evidence="5" key="1">
    <citation type="submission" date="2021-03" db="EMBL/GenBank/DDBJ databases">
        <title>Genome sequencing and assembly of Tianweitania sediminis.</title>
        <authorList>
            <person name="Chhetri G."/>
        </authorList>
    </citation>
    <scope>NUCLEOTIDE SEQUENCE</scope>
    <source>
        <strain evidence="5">Z8</strain>
    </source>
</reference>
<dbReference type="RefSeq" id="WP_209334355.1">
    <property type="nucleotide sequence ID" value="NZ_JAGIYY010000001.1"/>
</dbReference>
<feature type="domain" description="N-acetyltransferase" evidence="4">
    <location>
        <begin position="26"/>
        <end position="181"/>
    </location>
</feature>
<keyword evidence="6" id="KW-1185">Reference proteome</keyword>
<gene>
    <name evidence="5" type="ORF">J5Y06_03565</name>
</gene>